<evidence type="ECO:0000313" key="3">
    <source>
        <dbReference type="Proteomes" id="UP000053144"/>
    </source>
</evidence>
<reference evidence="3" key="1">
    <citation type="journal article" date="2015" name="Proc. Natl. Acad. Sci. U.S.A.">
        <title>Genome sequencing of adzuki bean (Vigna angularis) provides insight into high starch and low fat accumulation and domestication.</title>
        <authorList>
            <person name="Yang K."/>
            <person name="Tian Z."/>
            <person name="Chen C."/>
            <person name="Luo L."/>
            <person name="Zhao B."/>
            <person name="Wang Z."/>
            <person name="Yu L."/>
            <person name="Li Y."/>
            <person name="Sun Y."/>
            <person name="Li W."/>
            <person name="Chen Y."/>
            <person name="Li Y."/>
            <person name="Zhang Y."/>
            <person name="Ai D."/>
            <person name="Zhao J."/>
            <person name="Shang C."/>
            <person name="Ma Y."/>
            <person name="Wu B."/>
            <person name="Wang M."/>
            <person name="Gao L."/>
            <person name="Sun D."/>
            <person name="Zhang P."/>
            <person name="Guo F."/>
            <person name="Wang W."/>
            <person name="Li Y."/>
            <person name="Wang J."/>
            <person name="Varshney R.K."/>
            <person name="Wang J."/>
            <person name="Ling H.Q."/>
            <person name="Wan P."/>
        </authorList>
    </citation>
    <scope>NUCLEOTIDE SEQUENCE</scope>
    <source>
        <strain evidence="3">cv. Jingnong 6</strain>
    </source>
</reference>
<dbReference type="EMBL" id="CM003381">
    <property type="protein sequence ID" value="KOM58540.1"/>
    <property type="molecule type" value="Genomic_DNA"/>
</dbReference>
<accession>A0A0L9VTZ4</accession>
<organism evidence="2 3">
    <name type="scientific">Phaseolus angularis</name>
    <name type="common">Azuki bean</name>
    <name type="synonym">Vigna angularis</name>
    <dbReference type="NCBI Taxonomy" id="3914"/>
    <lineage>
        <taxon>Eukaryota</taxon>
        <taxon>Viridiplantae</taxon>
        <taxon>Streptophyta</taxon>
        <taxon>Embryophyta</taxon>
        <taxon>Tracheophyta</taxon>
        <taxon>Spermatophyta</taxon>
        <taxon>Magnoliopsida</taxon>
        <taxon>eudicotyledons</taxon>
        <taxon>Gunneridae</taxon>
        <taxon>Pentapetalae</taxon>
        <taxon>rosids</taxon>
        <taxon>fabids</taxon>
        <taxon>Fabales</taxon>
        <taxon>Fabaceae</taxon>
        <taxon>Papilionoideae</taxon>
        <taxon>50 kb inversion clade</taxon>
        <taxon>NPAAA clade</taxon>
        <taxon>indigoferoid/millettioid clade</taxon>
        <taxon>Phaseoleae</taxon>
        <taxon>Vigna</taxon>
    </lineage>
</organism>
<gene>
    <name evidence="2" type="ORF">LR48_Vigan11g157400</name>
</gene>
<keyword evidence="1" id="KW-1133">Transmembrane helix</keyword>
<evidence type="ECO:0000256" key="1">
    <source>
        <dbReference type="SAM" id="Phobius"/>
    </source>
</evidence>
<dbReference type="AlphaFoldDB" id="A0A0L9VTZ4"/>
<name>A0A0L9VTZ4_PHAAN</name>
<proteinExistence type="predicted"/>
<feature type="transmembrane region" description="Helical" evidence="1">
    <location>
        <begin position="280"/>
        <end position="305"/>
    </location>
</feature>
<dbReference type="Gramene" id="KOM58540">
    <property type="protein sequence ID" value="KOM58540"/>
    <property type="gene ID" value="LR48_Vigan11g157400"/>
</dbReference>
<evidence type="ECO:0000313" key="2">
    <source>
        <dbReference type="EMBL" id="KOM58540.1"/>
    </source>
</evidence>
<protein>
    <submittedName>
        <fullName evidence="2">Uncharacterized protein</fullName>
    </submittedName>
</protein>
<keyword evidence="1" id="KW-0812">Transmembrane</keyword>
<keyword evidence="1" id="KW-0472">Membrane</keyword>
<sequence length="396" mass="43926">MRNVLNCSAFHGCECSTTRPFDLTGARSFSLKGTRHFGLTSIQSFGLTSTRSFGLTSTRPFGLTGARPLRPRLLDIRPFNIYCSAFHGLKYSNIRPFGLTGIRSFGLHVFGPSASTARSFMASDDKILRTNHLADVSLSFKETWGPSPGTPSSTPSGSVVPAAQHTWVQKIERDGRSRRLELLGAKNRVGLSFLPPSNPRYEKPSETVVLVAWNSHVRKTERVGLSRYLATLGAKKRARRSFSSLGTSRCEKPSESVVLAAQDTWVRGNRARRSFSSPRALGWGVDALATLAYFAVLCGAFAWGVDSSSLASKRRPKVLETEQWVETVERGGSCTCFVVLHRFGGEICDVRERFLEVLLHELRIHHQRFPSLAHASRLQEVVNLNPSQDDHQIIRP</sequence>
<dbReference type="Proteomes" id="UP000053144">
    <property type="component" value="Chromosome 11"/>
</dbReference>